<name>K8ELV4_9CHLO</name>
<feature type="region of interest" description="Disordered" evidence="1">
    <location>
        <begin position="1160"/>
        <end position="1252"/>
    </location>
</feature>
<dbReference type="AlphaFoldDB" id="K8ELV4"/>
<dbReference type="KEGG" id="bpg:Bathy12g01130"/>
<evidence type="ECO:0000313" key="3">
    <source>
        <dbReference type="Proteomes" id="UP000198341"/>
    </source>
</evidence>
<gene>
    <name evidence="2" type="ordered locus">Bathy12g01130</name>
</gene>
<dbReference type="GeneID" id="19012317"/>
<proteinExistence type="predicted"/>
<feature type="compositionally biased region" description="Polar residues" evidence="1">
    <location>
        <begin position="1160"/>
        <end position="1173"/>
    </location>
</feature>
<keyword evidence="3" id="KW-1185">Reference proteome</keyword>
<dbReference type="RefSeq" id="XP_007509921.1">
    <property type="nucleotide sequence ID" value="XM_007509859.1"/>
</dbReference>
<protein>
    <submittedName>
        <fullName evidence="2">Uncharacterized protein</fullName>
    </submittedName>
</protein>
<feature type="compositionally biased region" description="Acidic residues" evidence="1">
    <location>
        <begin position="1243"/>
        <end position="1252"/>
    </location>
</feature>
<evidence type="ECO:0000313" key="2">
    <source>
        <dbReference type="EMBL" id="CCO19036.1"/>
    </source>
</evidence>
<feature type="region of interest" description="Disordered" evidence="1">
    <location>
        <begin position="282"/>
        <end position="315"/>
    </location>
</feature>
<dbReference type="EMBL" id="FO082267">
    <property type="protein sequence ID" value="CCO19036.1"/>
    <property type="molecule type" value="Genomic_DNA"/>
</dbReference>
<evidence type="ECO:0000256" key="1">
    <source>
        <dbReference type="SAM" id="MobiDB-lite"/>
    </source>
</evidence>
<reference evidence="2 3" key="1">
    <citation type="submission" date="2011-10" db="EMBL/GenBank/DDBJ databases">
        <authorList>
            <person name="Genoscope - CEA"/>
        </authorList>
    </citation>
    <scope>NUCLEOTIDE SEQUENCE [LARGE SCALE GENOMIC DNA]</scope>
    <source>
        <strain evidence="2 3">RCC 1105</strain>
    </source>
</reference>
<sequence length="1271" mass="143003">MTYFNVMETGAQGEEFRKLPFRDLRTKYTELSGLECRSKNREWIVGKCVQMKLYGTHDALGKRTLKAAAGREVNLRLMNNAIVNEEGESMYHYNPKHVSKIINIHNATEGGGGGGGGGGGIYFDEDLLYGDGENLNENGRKVLRTFLSLERRKGQNNVTRKQEMKKLRDATSHPLLKHEIWTVGKLEKILESFLDEEFSEDEHKIVMMRVAKGVVTLKKEKMQEPGRSDGFTVNIARTICRFALRMATKKQLRNKNELSKQYFKLFIVVSALGIEMFSVRGEEGGEEGEGEGEGEGDDEVAARQPPRTTSSSSSSTQINACEFVSKCVRDELALSPALAKLLLKRPKGFRDSFYDERDKIWPAILFGICASEEVSKEIRDEAWTQFQKNARCLKEEDFFALMTDTFATNDNTDRNNSKIRDEGSRRYFLYECIKSVQRKGSQEVSASLLRVVFQIWSEHRRNILEILGNECAKMIENKVNAYDNDGDDDAQSIGKTAWLNVLEAVSTSCELTKDEVDGNRSMLLQMLSHFKASRDFGNPIAKRVVFAMNRLFVKSNFFEGKKEAKRLMKEIYANGNEFDEEDESMMPVLSLLDAEKSIKTSSALRIIDVILEGDVAAKLELEDVKSDAIETLCASLKRIAPPTDAEALNSSSLISKCGKFAMQSLQKYWSGLDFSREGRTADQVDAGSANTAIDEVRMAFKLLLASLEASFNTATACDTSASKMNYLSSFITNSMDSHILAQGAREAVQTVLLAQRDPRDRYNVEKTEQKKLQMIEIAGKMYPIGSLVATLSYGMYHQMKRYELHQLNEEWGLDKDWFTLVPDIVRLMEFLLPLAMRESSDLWLHQIVRSGVILNDQILTRHMEDIEDRSVSSMTSMMIKFEKLEFGSAECILTVSQMLSQIGSSTSIASKDVRTKISALKILAKSLVSELPLLPSWDELSSSSSSNKRNNRISVVDAVVESASALGETVEIFIPFVVNEWKKLKEEEVGDNDDDKSASSSLLRDIKFLAESLFIASKYCLECCQRAASFLTNSEKKKGDLSAIVLSGARLHYATGGILEFFQEEVMEAIPVQNFETLELSRRAFMAQCAAVHANLKALKKMKLLDRSLITLLYALKVHKNTSITDQQTTGVENTEEDVDDKAINERKRKYGLSIYTSTTQVKDAQQQQNDRSNLLDGGKESGEVGDGAGEGEGKKNEANDDGDDESQQQNRKKVLRKRRSKKRRNRFNNPYLEAVREHEGDDSGDDDDDDLADFIVCKPGRDYRQVFGLT</sequence>
<feature type="compositionally biased region" description="Basic residues" evidence="1">
    <location>
        <begin position="1211"/>
        <end position="1227"/>
    </location>
</feature>
<organism evidence="2 3">
    <name type="scientific">Bathycoccus prasinos</name>
    <dbReference type="NCBI Taxonomy" id="41875"/>
    <lineage>
        <taxon>Eukaryota</taxon>
        <taxon>Viridiplantae</taxon>
        <taxon>Chlorophyta</taxon>
        <taxon>Mamiellophyceae</taxon>
        <taxon>Mamiellales</taxon>
        <taxon>Bathycoccaceae</taxon>
        <taxon>Bathycoccus</taxon>
    </lineage>
</organism>
<accession>K8ELV4</accession>
<dbReference type="Proteomes" id="UP000198341">
    <property type="component" value="Chromosome 12"/>
</dbReference>
<feature type="compositionally biased region" description="Acidic residues" evidence="1">
    <location>
        <begin position="284"/>
        <end position="299"/>
    </location>
</feature>